<evidence type="ECO:0000313" key="9">
    <source>
        <dbReference type="Proteomes" id="UP001153365"/>
    </source>
</evidence>
<accession>A0AAV0BGY5</accession>
<feature type="compositionally biased region" description="Polar residues" evidence="6">
    <location>
        <begin position="178"/>
        <end position="204"/>
    </location>
</feature>
<comment type="caution">
    <text evidence="8">The sequence shown here is derived from an EMBL/GenBank/DDBJ whole genome shotgun (WGS) entry which is preliminary data.</text>
</comment>
<feature type="compositionally biased region" description="Polar residues" evidence="6">
    <location>
        <begin position="253"/>
        <end position="275"/>
    </location>
</feature>
<feature type="compositionally biased region" description="Basic and acidic residues" evidence="6">
    <location>
        <begin position="233"/>
        <end position="245"/>
    </location>
</feature>
<proteinExistence type="predicted"/>
<dbReference type="PANTHER" id="PTHR24205:SF16">
    <property type="entry name" value="GH01042P-RELATED"/>
    <property type="match status" value="1"/>
</dbReference>
<evidence type="ECO:0000256" key="3">
    <source>
        <dbReference type="ARBA" id="ARBA00022833"/>
    </source>
</evidence>
<feature type="compositionally biased region" description="Low complexity" evidence="6">
    <location>
        <begin position="138"/>
        <end position="158"/>
    </location>
</feature>
<evidence type="ECO:0000256" key="2">
    <source>
        <dbReference type="ARBA" id="ARBA00022737"/>
    </source>
</evidence>
<organism evidence="8 9">
    <name type="scientific">Phakopsora pachyrhizi</name>
    <name type="common">Asian soybean rust disease fungus</name>
    <dbReference type="NCBI Taxonomy" id="170000"/>
    <lineage>
        <taxon>Eukaryota</taxon>
        <taxon>Fungi</taxon>
        <taxon>Dikarya</taxon>
        <taxon>Basidiomycota</taxon>
        <taxon>Pucciniomycotina</taxon>
        <taxon>Pucciniomycetes</taxon>
        <taxon>Pucciniales</taxon>
        <taxon>Phakopsoraceae</taxon>
        <taxon>Phakopsora</taxon>
    </lineage>
</organism>
<dbReference type="PANTHER" id="PTHR24205">
    <property type="entry name" value="FOUR AND A HALF LIM DOMAINS PROTEIN"/>
    <property type="match status" value="1"/>
</dbReference>
<feature type="region of interest" description="Disordered" evidence="6">
    <location>
        <begin position="645"/>
        <end position="703"/>
    </location>
</feature>
<keyword evidence="3 5" id="KW-0862">Zinc</keyword>
<feature type="compositionally biased region" description="Low complexity" evidence="6">
    <location>
        <begin position="318"/>
        <end position="330"/>
    </location>
</feature>
<sequence length="703" mass="77049">MALAFFTTPTFPSLGTFGFATTSPPNDDPSSNLTPRPKSESAGAIIKCSDCGGDVPLDQLGEHICEDISQEEPLNSSKTNEDVQKVLEEAKSSTKKFPLDNKPLKSPAKGIADDYSSSSKIISSTKTADMQRRNQQDSSSGSSTTYSESSTTSSQYSSRSKKPFFEKYAELNPRSGASRAQNNSSYALNQERSPGSPSLSTGWPSNRGRAGNSSREIHKTRVDATPPTSPEISPRKESYARDNLRRQKPNGKLPNSSSMPFSQRSQRGRNGNSNDLKAEISQRLKEAREITGSRSASSGLDRILATRNDPIYSDETLKSSSNPSNSKSSNRTLPSNNPKESSGGGLEDLMGDLMAEMEKKAEKTSLLMKKRPANPQVQIPPASKSSSRDQYPRRTLSTEFDEPREGTPKSSSQSKISSRTIPAPESPGIKPSDSISQWGAARSPSPIEAHDARSATKKFSDHSCQRCGQPATRKRGTVADEKRFCYDCYSELYLPKCRKCAQPIHKGAVTDRVGKVLGKYHASCFNCFQCSAPFPTGDFYVWERKPVCSKHYHRLAGTTCCNENCGEGIEGPCVSLILGPSSQSEFSDGSSAISSVVNSANKKLYHPEHFTCARMGCRSSLHEYHFVVNGEPWCERHALEEEGSLNKAENLSRTPQNLQKRNPGPVPVQPRNAYPQPSSRFGPTGPAKRMERRRTIVQNVRAR</sequence>
<dbReference type="GO" id="GO:0030695">
    <property type="term" value="F:GTPase regulator activity"/>
    <property type="evidence" value="ECO:0007669"/>
    <property type="project" value="UniProtKB-ARBA"/>
</dbReference>
<dbReference type="GO" id="GO:0003712">
    <property type="term" value="F:transcription coregulator activity"/>
    <property type="evidence" value="ECO:0007669"/>
    <property type="project" value="TreeGrafter"/>
</dbReference>
<dbReference type="PROSITE" id="PS50023">
    <property type="entry name" value="LIM_DOMAIN_2"/>
    <property type="match status" value="1"/>
</dbReference>
<dbReference type="SUPFAM" id="SSF57716">
    <property type="entry name" value="Glucocorticoid receptor-like (DNA-binding domain)"/>
    <property type="match status" value="2"/>
</dbReference>
<evidence type="ECO:0000313" key="8">
    <source>
        <dbReference type="EMBL" id="CAH7685302.1"/>
    </source>
</evidence>
<keyword evidence="1 5" id="KW-0479">Metal-binding</keyword>
<feature type="compositionally biased region" description="Low complexity" evidence="6">
    <location>
        <begin position="409"/>
        <end position="418"/>
    </location>
</feature>
<evidence type="ECO:0000259" key="7">
    <source>
        <dbReference type="PROSITE" id="PS50023"/>
    </source>
</evidence>
<dbReference type="SMART" id="SM00132">
    <property type="entry name" value="LIM"/>
    <property type="match status" value="2"/>
</dbReference>
<evidence type="ECO:0000256" key="4">
    <source>
        <dbReference type="ARBA" id="ARBA00023038"/>
    </source>
</evidence>
<keyword evidence="2" id="KW-0677">Repeat</keyword>
<feature type="region of interest" description="Disordered" evidence="6">
    <location>
        <begin position="1"/>
        <end position="42"/>
    </location>
</feature>
<dbReference type="GO" id="GO:0046872">
    <property type="term" value="F:metal ion binding"/>
    <property type="evidence" value="ECO:0007669"/>
    <property type="project" value="UniProtKB-KW"/>
</dbReference>
<evidence type="ECO:0000256" key="5">
    <source>
        <dbReference type="PROSITE-ProRule" id="PRU00125"/>
    </source>
</evidence>
<feature type="compositionally biased region" description="Polar residues" evidence="6">
    <location>
        <begin position="647"/>
        <end position="660"/>
    </location>
</feature>
<feature type="compositionally biased region" description="Polar residues" evidence="6">
    <location>
        <begin position="7"/>
        <end position="34"/>
    </location>
</feature>
<feature type="compositionally biased region" description="Basic and acidic residues" evidence="6">
    <location>
        <begin position="276"/>
        <end position="291"/>
    </location>
</feature>
<keyword evidence="4 5" id="KW-0440">LIM domain</keyword>
<feature type="compositionally biased region" description="Basic and acidic residues" evidence="6">
    <location>
        <begin position="79"/>
        <end position="103"/>
    </location>
</feature>
<feature type="region of interest" description="Disordered" evidence="6">
    <location>
        <begin position="64"/>
        <end position="455"/>
    </location>
</feature>
<dbReference type="AlphaFoldDB" id="A0AAV0BGY5"/>
<dbReference type="CDD" id="cd08368">
    <property type="entry name" value="LIM"/>
    <property type="match status" value="1"/>
</dbReference>
<dbReference type="Gene3D" id="2.10.110.10">
    <property type="entry name" value="Cysteine Rich Protein"/>
    <property type="match status" value="2"/>
</dbReference>
<evidence type="ECO:0000256" key="6">
    <source>
        <dbReference type="SAM" id="MobiDB-lite"/>
    </source>
</evidence>
<dbReference type="Pfam" id="PF00412">
    <property type="entry name" value="LIM"/>
    <property type="match status" value="2"/>
</dbReference>
<gene>
    <name evidence="8" type="ORF">PPACK8108_LOCUS19799</name>
</gene>
<name>A0AAV0BGY5_PHAPC</name>
<evidence type="ECO:0000256" key="1">
    <source>
        <dbReference type="ARBA" id="ARBA00022723"/>
    </source>
</evidence>
<protein>
    <submittedName>
        <fullName evidence="8">Expressed protein</fullName>
    </submittedName>
</protein>
<dbReference type="EMBL" id="CALTRL010005719">
    <property type="protein sequence ID" value="CAH7685302.1"/>
    <property type="molecule type" value="Genomic_DNA"/>
</dbReference>
<dbReference type="Proteomes" id="UP001153365">
    <property type="component" value="Unassembled WGS sequence"/>
</dbReference>
<reference evidence="8" key="1">
    <citation type="submission" date="2022-06" db="EMBL/GenBank/DDBJ databases">
        <authorList>
            <consortium name="SYNGENTA / RWTH Aachen University"/>
        </authorList>
    </citation>
    <scope>NUCLEOTIDE SEQUENCE</scope>
</reference>
<feature type="compositionally biased region" description="Low complexity" evidence="6">
    <location>
        <begin position="116"/>
        <end position="127"/>
    </location>
</feature>
<dbReference type="InterPro" id="IPR001781">
    <property type="entry name" value="Znf_LIM"/>
</dbReference>
<keyword evidence="9" id="KW-1185">Reference proteome</keyword>
<dbReference type="PROSITE" id="PS00478">
    <property type="entry name" value="LIM_DOMAIN_1"/>
    <property type="match status" value="1"/>
</dbReference>
<feature type="domain" description="LIM zinc-binding" evidence="7">
    <location>
        <begin position="495"/>
        <end position="558"/>
    </location>
</feature>
<dbReference type="GO" id="GO:0005634">
    <property type="term" value="C:nucleus"/>
    <property type="evidence" value="ECO:0007669"/>
    <property type="project" value="TreeGrafter"/>
</dbReference>